<keyword evidence="3" id="KW-0819">tRNA processing</keyword>
<dbReference type="GO" id="GO:0000049">
    <property type="term" value="F:tRNA binding"/>
    <property type="evidence" value="ECO:0007669"/>
    <property type="project" value="TreeGrafter"/>
</dbReference>
<dbReference type="GO" id="GO:0008033">
    <property type="term" value="P:tRNA processing"/>
    <property type="evidence" value="ECO:0007669"/>
    <property type="project" value="UniProtKB-KW"/>
</dbReference>
<comment type="subcellular location">
    <subcellularLocation>
        <location evidence="1">Nucleus</location>
        <location evidence="1">Nucleolus</location>
    </subcellularLocation>
</comment>
<keyword evidence="11" id="KW-1185">Reference proteome</keyword>
<reference evidence="10 11" key="1">
    <citation type="submission" date="2024-01" db="EMBL/GenBank/DDBJ databases">
        <title>The genomes of 5 underutilized Papilionoideae crops provide insights into root nodulation and disease resistanc.</title>
        <authorList>
            <person name="Yuan L."/>
        </authorList>
    </citation>
    <scope>NUCLEOTIDE SEQUENCE [LARGE SCALE GENOMIC DNA]</scope>
    <source>
        <strain evidence="10">ZHUSHIDOU_FW_LH</strain>
        <tissue evidence="10">Leaf</tissue>
    </source>
</reference>
<dbReference type="InterPro" id="IPR007807">
    <property type="entry name" value="TcmA/NAT10_helicase"/>
</dbReference>
<sequence>MVSFLHSFSWESGKMLEHIDFDVVKSVNPEFKKATVRINIYKHHRQTVQYILPHEHEKLSQVELLVVDEAAAIPLPVVKSLLGPYLVFLSSTVNGYEGTGRSLSLKLLQQLEERSHVCAKSTEDSVSGRFEKIELNESIRYASGDPIEIWLNTLLCLDVSNAIPNLSRLPPPRECDLYYVNRDTLFSYHRDSEIFLQRMMALYVASHYKNSPNDLQLMADAPAHHLFVLLGPVDESKNQLPDIMCVIQVCLEGKISSDSISKSSRALKPSGDQIPWKFFEQFQDTAFPSLSGGRIVRIATHPSAMKLGYGSQAVELLIRQISLGVSLDSRCGRKYLCYYEGQLTPVSEIDVEEEVQALPIKVMEAAKNNVMEPHSVPVDEDLNNAAKKVKVDVMKAKAEAPDTEDRVIDFANALKENGGKIPKDGIASVESSRKGVKLGKEKGSYKSDKKWSKLSKRKRS</sequence>
<dbReference type="Pfam" id="PF05127">
    <property type="entry name" value="NAT10_TcmA_helicase"/>
    <property type="match status" value="1"/>
</dbReference>
<dbReference type="PANTHER" id="PTHR10925:SF5">
    <property type="entry name" value="RNA CYTIDINE ACETYLTRANSFERASE"/>
    <property type="match status" value="1"/>
</dbReference>
<dbReference type="GO" id="GO:0005524">
    <property type="term" value="F:ATP binding"/>
    <property type="evidence" value="ECO:0007669"/>
    <property type="project" value="UniProtKB-KW"/>
</dbReference>
<evidence type="ECO:0000259" key="9">
    <source>
        <dbReference type="Pfam" id="PF13718"/>
    </source>
</evidence>
<proteinExistence type="predicted"/>
<evidence type="ECO:0000256" key="3">
    <source>
        <dbReference type="ARBA" id="ARBA00022694"/>
    </source>
</evidence>
<protein>
    <submittedName>
        <fullName evidence="10">Uncharacterized protein</fullName>
    </submittedName>
</protein>
<dbReference type="Gene3D" id="3.40.50.300">
    <property type="entry name" value="P-loop containing nucleotide triphosphate hydrolases"/>
    <property type="match status" value="1"/>
</dbReference>
<evidence type="ECO:0000256" key="4">
    <source>
        <dbReference type="ARBA" id="ARBA00022741"/>
    </source>
</evidence>
<comment type="caution">
    <text evidence="10">The sequence shown here is derived from an EMBL/GenBank/DDBJ whole genome shotgun (WGS) entry which is preliminary data.</text>
</comment>
<feature type="domain" description="TcmA/NAT10 helicase" evidence="8">
    <location>
        <begin position="30"/>
        <end position="158"/>
    </location>
</feature>
<accession>A0AAN9E9I0</accession>
<evidence type="ECO:0000313" key="10">
    <source>
        <dbReference type="EMBL" id="KAK7251659.1"/>
    </source>
</evidence>
<dbReference type="EMBL" id="JAYWIO010000007">
    <property type="protein sequence ID" value="KAK7251659.1"/>
    <property type="molecule type" value="Genomic_DNA"/>
</dbReference>
<feature type="region of interest" description="Disordered" evidence="7">
    <location>
        <begin position="418"/>
        <end position="460"/>
    </location>
</feature>
<evidence type="ECO:0000256" key="5">
    <source>
        <dbReference type="ARBA" id="ARBA00022840"/>
    </source>
</evidence>
<dbReference type="Proteomes" id="UP001372338">
    <property type="component" value="Unassembled WGS sequence"/>
</dbReference>
<name>A0AAN9E9I0_CROPI</name>
<evidence type="ECO:0000313" key="11">
    <source>
        <dbReference type="Proteomes" id="UP001372338"/>
    </source>
</evidence>
<evidence type="ECO:0000256" key="6">
    <source>
        <dbReference type="ARBA" id="ARBA00023315"/>
    </source>
</evidence>
<evidence type="ECO:0000256" key="2">
    <source>
        <dbReference type="ARBA" id="ARBA00022679"/>
    </source>
</evidence>
<keyword evidence="6" id="KW-0012">Acyltransferase</keyword>
<dbReference type="InterPro" id="IPR000182">
    <property type="entry name" value="GNAT_dom"/>
</dbReference>
<dbReference type="PANTHER" id="PTHR10925">
    <property type="entry name" value="N-ACETYLTRANSFERASE 10"/>
    <property type="match status" value="1"/>
</dbReference>
<keyword evidence="2" id="KW-0808">Transferase</keyword>
<evidence type="ECO:0000256" key="1">
    <source>
        <dbReference type="ARBA" id="ARBA00004604"/>
    </source>
</evidence>
<dbReference type="GO" id="GO:1990883">
    <property type="term" value="F:18S rRNA cytidine N-acetyltransferase activity"/>
    <property type="evidence" value="ECO:0007669"/>
    <property type="project" value="TreeGrafter"/>
</dbReference>
<dbReference type="GO" id="GO:1904812">
    <property type="term" value="P:rRNA acetylation involved in maturation of SSU-rRNA"/>
    <property type="evidence" value="ECO:0007669"/>
    <property type="project" value="TreeGrafter"/>
</dbReference>
<keyword evidence="4" id="KW-0547">Nucleotide-binding</keyword>
<dbReference type="AlphaFoldDB" id="A0AAN9E9I0"/>
<dbReference type="GO" id="GO:0030686">
    <property type="term" value="C:90S preribosome"/>
    <property type="evidence" value="ECO:0007669"/>
    <property type="project" value="TreeGrafter"/>
</dbReference>
<feature type="domain" description="N-acetyltransferase" evidence="9">
    <location>
        <begin position="198"/>
        <end position="321"/>
    </location>
</feature>
<organism evidence="10 11">
    <name type="scientific">Crotalaria pallida</name>
    <name type="common">Smooth rattlebox</name>
    <name type="synonym">Crotalaria striata</name>
    <dbReference type="NCBI Taxonomy" id="3830"/>
    <lineage>
        <taxon>Eukaryota</taxon>
        <taxon>Viridiplantae</taxon>
        <taxon>Streptophyta</taxon>
        <taxon>Embryophyta</taxon>
        <taxon>Tracheophyta</taxon>
        <taxon>Spermatophyta</taxon>
        <taxon>Magnoliopsida</taxon>
        <taxon>eudicotyledons</taxon>
        <taxon>Gunneridae</taxon>
        <taxon>Pentapetalae</taxon>
        <taxon>rosids</taxon>
        <taxon>fabids</taxon>
        <taxon>Fabales</taxon>
        <taxon>Fabaceae</taxon>
        <taxon>Papilionoideae</taxon>
        <taxon>50 kb inversion clade</taxon>
        <taxon>genistoids sensu lato</taxon>
        <taxon>core genistoids</taxon>
        <taxon>Crotalarieae</taxon>
        <taxon>Crotalaria</taxon>
    </lineage>
</organism>
<dbReference type="Gene3D" id="3.40.630.30">
    <property type="match status" value="1"/>
</dbReference>
<keyword evidence="5" id="KW-0067">ATP-binding</keyword>
<gene>
    <name evidence="10" type="ORF">RIF29_35040</name>
</gene>
<evidence type="ECO:0000256" key="7">
    <source>
        <dbReference type="SAM" id="MobiDB-lite"/>
    </source>
</evidence>
<evidence type="ECO:0000259" key="8">
    <source>
        <dbReference type="Pfam" id="PF05127"/>
    </source>
</evidence>
<dbReference type="InterPro" id="IPR032672">
    <property type="entry name" value="TmcA/NAT10/Kre33"/>
</dbReference>
<dbReference type="InterPro" id="IPR027417">
    <property type="entry name" value="P-loop_NTPase"/>
</dbReference>
<feature type="compositionally biased region" description="Basic and acidic residues" evidence="7">
    <location>
        <begin position="438"/>
        <end position="451"/>
    </location>
</feature>
<dbReference type="GO" id="GO:0005730">
    <property type="term" value="C:nucleolus"/>
    <property type="evidence" value="ECO:0007669"/>
    <property type="project" value="UniProtKB-SubCell"/>
</dbReference>
<dbReference type="Pfam" id="PF13718">
    <property type="entry name" value="GNAT_acetyltr_2"/>
    <property type="match status" value="1"/>
</dbReference>